<evidence type="ECO:0000313" key="9">
    <source>
        <dbReference type="EMBL" id="OBY11073.1"/>
    </source>
</evidence>
<protein>
    <submittedName>
        <fullName evidence="9">PTS sugar transporter subunit IIB</fullName>
    </submittedName>
</protein>
<evidence type="ECO:0000313" key="10">
    <source>
        <dbReference type="Proteomes" id="UP000092714"/>
    </source>
</evidence>
<evidence type="ECO:0000256" key="6">
    <source>
        <dbReference type="ARBA" id="ARBA00022777"/>
    </source>
</evidence>
<dbReference type="InterPro" id="IPR036095">
    <property type="entry name" value="PTS_EIIB-like_sf"/>
</dbReference>
<dbReference type="Gene3D" id="3.40.50.2300">
    <property type="match status" value="1"/>
</dbReference>
<dbReference type="InterPro" id="IPR003501">
    <property type="entry name" value="PTS_EIIB_2/3"/>
</dbReference>
<organism evidence="9 10">
    <name type="scientific">Clostridium paraputrificum</name>
    <dbReference type="NCBI Taxonomy" id="29363"/>
    <lineage>
        <taxon>Bacteria</taxon>
        <taxon>Bacillati</taxon>
        <taxon>Bacillota</taxon>
        <taxon>Clostridia</taxon>
        <taxon>Eubacteriales</taxon>
        <taxon>Clostridiaceae</taxon>
        <taxon>Clostridium</taxon>
    </lineage>
</organism>
<dbReference type="Proteomes" id="UP000092714">
    <property type="component" value="Unassembled WGS sequence"/>
</dbReference>
<evidence type="ECO:0000256" key="1">
    <source>
        <dbReference type="ARBA" id="ARBA00022448"/>
    </source>
</evidence>
<dbReference type="GO" id="GO:0008982">
    <property type="term" value="F:protein-N(PI)-phosphohistidine-sugar phosphotransferase activity"/>
    <property type="evidence" value="ECO:0007669"/>
    <property type="project" value="InterPro"/>
</dbReference>
<keyword evidence="5" id="KW-0598">Phosphotransferase system</keyword>
<comment type="caution">
    <text evidence="9">The sequence shown here is derived from an EMBL/GenBank/DDBJ whole genome shotgun (WGS) entry which is preliminary data.</text>
</comment>
<dbReference type="AlphaFoldDB" id="A0A174WLA0"/>
<proteinExistence type="predicted"/>
<feature type="domain" description="PTS EIIB type-3" evidence="8">
    <location>
        <begin position="1"/>
        <end position="103"/>
    </location>
</feature>
<dbReference type="GO" id="GO:0009401">
    <property type="term" value="P:phosphoenolpyruvate-dependent sugar phosphotransferase system"/>
    <property type="evidence" value="ECO:0007669"/>
    <property type="project" value="UniProtKB-KW"/>
</dbReference>
<dbReference type="GeneID" id="42775178"/>
<dbReference type="PANTHER" id="PTHR34581">
    <property type="entry name" value="PTS SYSTEM N,N'-DIACETYLCHITOBIOSE-SPECIFIC EIIB COMPONENT"/>
    <property type="match status" value="1"/>
</dbReference>
<dbReference type="EMBL" id="MAPZ01000016">
    <property type="protein sequence ID" value="OBY11073.1"/>
    <property type="molecule type" value="Genomic_DNA"/>
</dbReference>
<gene>
    <name evidence="9" type="ORF">CP373A1_06140</name>
</gene>
<dbReference type="CDD" id="cd05564">
    <property type="entry name" value="PTS_IIB_chitobiose_lichenan"/>
    <property type="match status" value="1"/>
</dbReference>
<evidence type="ECO:0000256" key="2">
    <source>
        <dbReference type="ARBA" id="ARBA00022553"/>
    </source>
</evidence>
<evidence type="ECO:0000256" key="5">
    <source>
        <dbReference type="ARBA" id="ARBA00022683"/>
    </source>
</evidence>
<keyword evidence="6" id="KW-0418">Kinase</keyword>
<dbReference type="GO" id="GO:0016301">
    <property type="term" value="F:kinase activity"/>
    <property type="evidence" value="ECO:0007669"/>
    <property type="project" value="UniProtKB-KW"/>
</dbReference>
<dbReference type="SUPFAM" id="SSF52794">
    <property type="entry name" value="PTS system IIB component-like"/>
    <property type="match status" value="1"/>
</dbReference>
<evidence type="ECO:0000256" key="4">
    <source>
        <dbReference type="ARBA" id="ARBA00022679"/>
    </source>
</evidence>
<accession>A0A174WLA0</accession>
<dbReference type="PROSITE" id="PS51100">
    <property type="entry name" value="PTS_EIIB_TYPE_3"/>
    <property type="match status" value="1"/>
</dbReference>
<reference evidence="9 10" key="1">
    <citation type="submission" date="2016-06" db="EMBL/GenBank/DDBJ databases">
        <authorList>
            <person name="Kjaerup R.B."/>
            <person name="Dalgaard T.S."/>
            <person name="Juul-Madsen H.R."/>
        </authorList>
    </citation>
    <scope>NUCLEOTIDE SEQUENCE [LARGE SCALE GENOMIC DNA]</scope>
    <source>
        <strain evidence="9 10">373-A1</strain>
    </source>
</reference>
<feature type="modified residue" description="Phosphocysteine; by EIIA" evidence="7">
    <location>
        <position position="8"/>
    </location>
</feature>
<dbReference type="InterPro" id="IPR051819">
    <property type="entry name" value="PTS_sugar-specific_EIIB"/>
</dbReference>
<keyword evidence="4" id="KW-0808">Transferase</keyword>
<keyword evidence="1" id="KW-0813">Transport</keyword>
<dbReference type="InterPro" id="IPR013012">
    <property type="entry name" value="PTS_EIIB_3"/>
</dbReference>
<evidence type="ECO:0000259" key="8">
    <source>
        <dbReference type="PROSITE" id="PS51100"/>
    </source>
</evidence>
<keyword evidence="10" id="KW-1185">Reference proteome</keyword>
<dbReference type="Pfam" id="PF02302">
    <property type="entry name" value="PTS_IIB"/>
    <property type="match status" value="1"/>
</dbReference>
<name>A0A174WLA0_9CLOT</name>
<keyword evidence="3 9" id="KW-0762">Sugar transport</keyword>
<sequence length="103" mass="11031">MTKIILACAAGMSTSLLVNKMKEVAEAENIEASIKAIPEAEISQHLNECDVILLGPQVKFMIDEIRAIAAPQSIPVEVVPMQHYGMMNGKAVLELALSLKGGN</sequence>
<keyword evidence="2" id="KW-0597">Phosphoprotein</keyword>
<dbReference type="RefSeq" id="WP_027097342.1">
    <property type="nucleotide sequence ID" value="NZ_CABHIH010000005.1"/>
</dbReference>
<dbReference type="OrthoDB" id="9808134at2"/>
<evidence type="ECO:0000256" key="7">
    <source>
        <dbReference type="PROSITE-ProRule" id="PRU00423"/>
    </source>
</evidence>
<dbReference type="eggNOG" id="COG1440">
    <property type="taxonomic scope" value="Bacteria"/>
</dbReference>
<evidence type="ECO:0000256" key="3">
    <source>
        <dbReference type="ARBA" id="ARBA00022597"/>
    </source>
</evidence>
<dbReference type="PANTHER" id="PTHR34581:SF2">
    <property type="entry name" value="PTS SYSTEM N,N'-DIACETYLCHITOBIOSE-SPECIFIC EIIB COMPONENT"/>
    <property type="match status" value="1"/>
</dbReference>